<evidence type="ECO:0000313" key="3">
    <source>
        <dbReference type="Proteomes" id="UP001319104"/>
    </source>
</evidence>
<feature type="signal peptide" evidence="1">
    <location>
        <begin position="1"/>
        <end position="22"/>
    </location>
</feature>
<dbReference type="Proteomes" id="UP001319104">
    <property type="component" value="Unassembled WGS sequence"/>
</dbReference>
<dbReference type="Gene3D" id="2.60.40.1930">
    <property type="match status" value="1"/>
</dbReference>
<organism evidence="2 3">
    <name type="scientific">Litoribacter ruber</name>
    <dbReference type="NCBI Taxonomy" id="702568"/>
    <lineage>
        <taxon>Bacteria</taxon>
        <taxon>Pseudomonadati</taxon>
        <taxon>Bacteroidota</taxon>
        <taxon>Cytophagia</taxon>
        <taxon>Cytophagales</taxon>
        <taxon>Cyclobacteriaceae</taxon>
        <taxon>Litoribacter</taxon>
    </lineage>
</organism>
<feature type="chain" id="PRO_5042962448" evidence="1">
    <location>
        <begin position="23"/>
        <end position="651"/>
    </location>
</feature>
<name>A0AAP2CFI6_9BACT</name>
<dbReference type="EMBL" id="JAHCMY010000002">
    <property type="protein sequence ID" value="MBS9523636.1"/>
    <property type="molecule type" value="Genomic_DNA"/>
</dbReference>
<gene>
    <name evidence="2" type="ORF">KI659_06350</name>
</gene>
<keyword evidence="1" id="KW-0732">Signal</keyword>
<evidence type="ECO:0000256" key="1">
    <source>
        <dbReference type="SAM" id="SignalP"/>
    </source>
</evidence>
<sequence>MKLRKINILPLIFLLAMTMAEAQTSKPTGFEDMAETMKIMTNQDLYFAGDKVWFGMKLLKNHHNYKYSKLSYVEIYDPENTIIHREMLLLDDKEMAYGDFILPDNLEPGEYKIFAYSQWMTNFPSYRIPQKSILVTQLGQDHELKEGQLYYTTKGGDMAELTVFHTFETPLVIEVEELDGTGKLVLEEIAPFEMKDTKVIFETPKRLKFGKQTITIQPEKVNFDPSRFSLSMIEKNTQATYLVTHTDLMVIDTLKKADFLENKLALKRENYTQYPEFQISIFDKDDKLLGHQHFNLEGQNNLQVNVSRSVATGNKSSAVIKDEDAQFGHAFAWVKRPELPEVEKLAQVINGPQWHLAERKQDLKQNYLLSRKEIEQNANPEKQKDYLPLLHYNPLKTSLKSLRPDLFTSSSGVNLPMIEDYEDFEIKRRVFHEHFEYDTRVSVPVSPYRVDFSYLVPDYEGYRDMETFLKEIVPQVRIRADKDGNTEIRMFNPNMDKVHFKNLPLLMIDLHRVDDPDFLLNYDYAQIERVEVIFLRNTIDETNLGSKAENGVLALFTKQNDYKIKHNPDASKYILRELEVSRIPAGNVPHLEANSNVALSKPQSWNPSIRLTRGRSRINFQSLEEPGKLQVEAYFFNNANWGRKFNQVNVN</sequence>
<accession>A0AAP2CFI6</accession>
<dbReference type="RefSeq" id="WP_213944522.1">
    <property type="nucleotide sequence ID" value="NZ_JAHCMY010000002.1"/>
</dbReference>
<evidence type="ECO:0000313" key="2">
    <source>
        <dbReference type="EMBL" id="MBS9523636.1"/>
    </source>
</evidence>
<reference evidence="2 3" key="1">
    <citation type="submission" date="2021-05" db="EMBL/GenBank/DDBJ databases">
        <authorList>
            <person name="Zhang Z.D."/>
            <person name="Osman G."/>
        </authorList>
    </citation>
    <scope>NUCLEOTIDE SEQUENCE [LARGE SCALE GENOMIC DNA]</scope>
    <source>
        <strain evidence="2 3">KCTC 32217</strain>
    </source>
</reference>
<dbReference type="AlphaFoldDB" id="A0AAP2CFI6"/>
<comment type="caution">
    <text evidence="2">The sequence shown here is derived from an EMBL/GenBank/DDBJ whole genome shotgun (WGS) entry which is preliminary data.</text>
</comment>
<proteinExistence type="predicted"/>
<keyword evidence="3" id="KW-1185">Reference proteome</keyword>
<protein>
    <submittedName>
        <fullName evidence="2">Uncharacterized protein</fullName>
    </submittedName>
</protein>